<comment type="caution">
    <text evidence="2">The sequence shown here is derived from an EMBL/GenBank/DDBJ whole genome shotgun (WGS) entry which is preliminary data.</text>
</comment>
<sequence length="552" mass="62812">MATPRFLKEKFKTGSKNTLQRQNIAATFAPFLAKGQSSKASLLKSMILMQYLFSSDSFPKKDEYISIVMQSIGKKILPTSERKENRKKAINEIAQLVEEMLKHVPENKQSEFLKLLSALSEWIDRKVSDGKNIKKLNSTTINEFFTSVISHISNYSNQDFLTIKNTYLSTYFDTNSSQSNFTENSKSKSPSHLISPPMNSRSPKIFGNLFKNPDQLGKEIGKSNEGVSSAKEVEYHKKKGGVSTFFKKIPTLYSDVDPFYPPVMRSFFEVILGNIYNLYVGVPKSRILDLNGTHVLSQKKNNAISLSNAPSSCTLPLANLFGSILISLALKEGDLKKANMVTDFKMCYRIDFFYSLQGKGDKYNLDNLQLFNPVYLLECLYGSKYFIPSDLLQDTLLNFDNCVMEIVHALQNFIQCSEEKTLLDKSKLAMKLAYFGKLSPKELDLIGIASPLPKDLRLLTDKQREMLESLTVDKLVQIAALSNTDGHKVLTNHIIYLRDMEKMFDVILAGVKDSKKNAEKLWSMWLELGPTDKDRLNNLHKKQFPYNHNLRY</sequence>
<dbReference type="RefSeq" id="WP_114834762.1">
    <property type="nucleotide sequence ID" value="NZ_LR699115.1"/>
</dbReference>
<dbReference type="AlphaFoldDB" id="A0A370GI69"/>
<evidence type="ECO:0000313" key="2">
    <source>
        <dbReference type="EMBL" id="RDI42084.1"/>
    </source>
</evidence>
<dbReference type="Proteomes" id="UP000254720">
    <property type="component" value="Unassembled WGS sequence"/>
</dbReference>
<name>A0A370GI69_9COXI</name>
<proteinExistence type="predicted"/>
<organism evidence="2 3">
    <name type="scientific">Aquicella lusitana</name>
    <dbReference type="NCBI Taxonomy" id="254246"/>
    <lineage>
        <taxon>Bacteria</taxon>
        <taxon>Pseudomonadati</taxon>
        <taxon>Pseudomonadota</taxon>
        <taxon>Gammaproteobacteria</taxon>
        <taxon>Legionellales</taxon>
        <taxon>Coxiellaceae</taxon>
        <taxon>Aquicella</taxon>
    </lineage>
</organism>
<protein>
    <submittedName>
        <fullName evidence="2">Uncharacterized protein</fullName>
    </submittedName>
</protein>
<dbReference type="EMBL" id="QQAX01000016">
    <property type="protein sequence ID" value="RDI42084.1"/>
    <property type="molecule type" value="Genomic_DNA"/>
</dbReference>
<keyword evidence="3" id="KW-1185">Reference proteome</keyword>
<feature type="region of interest" description="Disordered" evidence="1">
    <location>
        <begin position="179"/>
        <end position="199"/>
    </location>
</feature>
<reference evidence="2 3" key="1">
    <citation type="submission" date="2018-07" db="EMBL/GenBank/DDBJ databases">
        <title>Genomic Encyclopedia of Type Strains, Phase IV (KMG-IV): sequencing the most valuable type-strain genomes for metagenomic binning, comparative biology and taxonomic classification.</title>
        <authorList>
            <person name="Goeker M."/>
        </authorList>
    </citation>
    <scope>NUCLEOTIDE SEQUENCE [LARGE SCALE GENOMIC DNA]</scope>
    <source>
        <strain evidence="2 3">DSM 16500</strain>
    </source>
</reference>
<accession>A0A370GI69</accession>
<evidence type="ECO:0000256" key="1">
    <source>
        <dbReference type="SAM" id="MobiDB-lite"/>
    </source>
</evidence>
<gene>
    <name evidence="2" type="ORF">C8D86_11638</name>
</gene>
<evidence type="ECO:0000313" key="3">
    <source>
        <dbReference type="Proteomes" id="UP000254720"/>
    </source>
</evidence>